<dbReference type="GO" id="GO:0016020">
    <property type="term" value="C:membrane"/>
    <property type="evidence" value="ECO:0007669"/>
    <property type="project" value="UniProtKB-UniRule"/>
</dbReference>
<dbReference type="FunFam" id="2.170.40.20:FF:000001">
    <property type="entry name" value="Envelope glycoprotein gp160"/>
    <property type="match status" value="1"/>
</dbReference>
<name>B2YSK9_HV1</name>
<evidence type="ECO:0000256" key="9">
    <source>
        <dbReference type="ARBA" id="ARBA00022511"/>
    </source>
</evidence>
<feature type="region of interest" description="Disordered" evidence="34">
    <location>
        <begin position="721"/>
        <end position="746"/>
    </location>
</feature>
<evidence type="ECO:0000256" key="4">
    <source>
        <dbReference type="ARBA" id="ARBA00004563"/>
    </source>
</evidence>
<keyword evidence="28 32" id="KW-0325">Glycoprotein</keyword>
<evidence type="ECO:0000256" key="14">
    <source>
        <dbReference type="ARBA" id="ARBA00022692"/>
    </source>
</evidence>
<evidence type="ECO:0000256" key="22">
    <source>
        <dbReference type="ARBA" id="ARBA00022989"/>
    </source>
</evidence>
<comment type="domain">
    <text evidence="32">Some of the most genetically diverse regions of the viral genome are present in Env. They are called variable regions 1 through 5 (V1 through V5). Coreceptor usage of gp120 is determined mainly by the primary structure of the third variable region (V3) in the outer domain of gp120. The sequence of V3 determines which coreceptor, CCR5 and/or CXCR4 (corresponding to R5/macrophage, X4/T cell and R5X4/T cell and macrophage tropism), is used to trigger the fusion potential of the Env complex, and hence which cells the virus can infect. Binding to CCR5 involves a region adjacent in addition to V3.</text>
</comment>
<keyword evidence="10 32" id="KW-1165">Clathrin-mediated endocytosis of virus by host</keyword>
<evidence type="ECO:0000256" key="16">
    <source>
        <dbReference type="ARBA" id="ARBA00022729"/>
    </source>
</evidence>
<comment type="subcellular location">
    <subcellularLocation>
        <location evidence="3">Host cell membrane</location>
        <topology evidence="3">Peripheral membrane protein</topology>
    </subcellularLocation>
    <subcellularLocation>
        <location evidence="1">Host cell membrane</location>
        <topology evidence="1">Single-pass type I membrane protein</topology>
    </subcellularLocation>
    <subcellularLocation>
        <location evidence="2">Host endosome membrane</location>
        <topology evidence="2">Peripheral membrane protein</topology>
    </subcellularLocation>
    <subcellularLocation>
        <location evidence="5">Host endosome membrane</location>
        <topology evidence="5">Single-pass type I membrane protein</topology>
    </subcellularLocation>
    <subcellularLocation>
        <location evidence="6">Virion membrane</location>
        <topology evidence="6">Peripheral membrane protein</topology>
    </subcellularLocation>
    <subcellularLocation>
        <location evidence="4">Virion membrane</location>
        <topology evidence="4">Single-pass type I membrane protein</topology>
    </subcellularLocation>
</comment>
<dbReference type="Gene3D" id="1.10.287.210">
    <property type="match status" value="1"/>
</dbReference>
<dbReference type="Gene3D" id="2.170.40.20">
    <property type="entry name" value="Human immunodeficiency virus 1, Gp160, envelope glycoprotein"/>
    <property type="match status" value="2"/>
</dbReference>
<organismHost>
    <name type="scientific">Homo sapiens</name>
    <name type="common">Human</name>
    <dbReference type="NCBI Taxonomy" id="9606"/>
</organismHost>
<comment type="miscellaneous">
    <text evidence="32">HIV-1 lineages are divided in three main groups, M (for Major), O (for Outlier), and N (for New, or Non-M, Non-O). The vast majority of strains found worldwide belong to the group M. Group O seems to be endemic to and largely confined to Cameroon and neighboring countries in West Central Africa, where these viruses represent a small minority of HIV-1 strains. The group N is represented by a limited number of isolates from Cameroonian persons. The group M is further subdivided in 9 clades or subtypes (A to D, F to H, J and K).</text>
</comment>
<comment type="domain">
    <text evidence="32 33">The 17 amino acids long immunosuppressive region is present in many retroviral envelope proteins. Synthetic peptides derived from this relatively conserved sequence inhibit immune function in vitro and in vivo.</text>
</comment>
<feature type="disulfide bond" evidence="32">
    <location>
        <begin position="600"/>
        <end position="606"/>
    </location>
</feature>
<evidence type="ECO:0000256" key="8">
    <source>
        <dbReference type="ARBA" id="ARBA00022510"/>
    </source>
</evidence>
<evidence type="ECO:0000256" key="3">
    <source>
        <dbReference type="ARBA" id="ARBA00004505"/>
    </source>
</evidence>
<dbReference type="GO" id="GO:0075512">
    <property type="term" value="P:clathrin-dependent endocytosis of virus by host cell"/>
    <property type="evidence" value="ECO:0007669"/>
    <property type="project" value="UniProtKB-UniRule"/>
</dbReference>
<keyword evidence="19 32" id="KW-1043">Host membrane</keyword>
<keyword evidence="23 32" id="KW-1039">Host endosome</keyword>
<keyword evidence="12 32" id="KW-1162">Viral penetration into host cytoplasm</keyword>
<evidence type="ECO:0000259" key="36">
    <source>
        <dbReference type="Pfam" id="PF00517"/>
    </source>
</evidence>
<dbReference type="FunFam" id="1.10.287.210:FF:000001">
    <property type="entry name" value="Envelope glycoprotein gp160"/>
    <property type="match status" value="1"/>
</dbReference>
<dbReference type="Pfam" id="PF00517">
    <property type="entry name" value="GP41"/>
    <property type="match status" value="1"/>
</dbReference>
<dbReference type="GO" id="GO:0039654">
    <property type="term" value="P:fusion of virus membrane with host endosome membrane"/>
    <property type="evidence" value="ECO:0007669"/>
    <property type="project" value="UniProtKB-UniRule"/>
</dbReference>
<keyword evidence="31 32" id="KW-1160">Virus entry into host cell</keyword>
<comment type="function">
    <text evidence="32">Envelope glycoprotein gp160: Oligomerizes in the host endoplasmic reticulum into predominantly trimers. In a second time, gp160 transits in the host Golgi, where glycosylation is completed. The precursor is then proteolytically cleaved in the trans-Golgi and thereby activated by cellular furin or furin-like proteases to produce gp120 and gp41.</text>
</comment>
<organism evidence="37">
    <name type="scientific">Human immunodeficiency virus type 1</name>
    <name type="common">HIV-1</name>
    <dbReference type="NCBI Taxonomy" id="11676"/>
    <lineage>
        <taxon>Viruses</taxon>
        <taxon>Riboviria</taxon>
        <taxon>Pararnavirae</taxon>
        <taxon>Artverviricota</taxon>
        <taxon>Revtraviricetes</taxon>
        <taxon>Ortervirales</taxon>
        <taxon>Retroviridae</taxon>
        <taxon>Orthoretrovirinae</taxon>
        <taxon>Lentivirus</taxon>
        <taxon>Lentivirus humimdef1</taxon>
    </lineage>
</organism>
<feature type="chain" id="PRO_5023250086" description="Envelope glycoprotein gp160" evidence="32">
    <location>
        <begin position="34"/>
        <end position="858"/>
    </location>
</feature>
<keyword evidence="15 32" id="KW-0053">Apoptosis</keyword>
<dbReference type="CDD" id="cd09909">
    <property type="entry name" value="HIV-1-like_HR1-HR2"/>
    <property type="match status" value="1"/>
</dbReference>
<evidence type="ECO:0000256" key="15">
    <source>
        <dbReference type="ARBA" id="ARBA00022703"/>
    </source>
</evidence>
<dbReference type="GO" id="GO:0019082">
    <property type="term" value="P:viral protein processing"/>
    <property type="evidence" value="ECO:0007669"/>
    <property type="project" value="UniProtKB-UniRule"/>
</dbReference>
<comment type="subcellular location">
    <molecule>Surface protein gp120</molecule>
    <subcellularLocation>
        <location evidence="32">Virion membrane</location>
        <topology evidence="32">Peripheral membrane protein</topology>
    </subcellularLocation>
    <subcellularLocation>
        <location evidence="32">Host cell membrane</location>
        <topology evidence="32">Peripheral membrane protein</topology>
    </subcellularLocation>
    <subcellularLocation>
        <location evidence="32">Host endosome membrane</location>
        <topology evidence="32">Single-pass type I membrane protein</topology>
    </subcellularLocation>
    <text evidence="32">The surface protein is not anchored to the viral envelope, but associates with the extravirion surface through its binding to TM. It is probably concentrated at the site of budding and incorporated into the virions possibly by contacts between the cytoplasmic tail of Env and the N-terminus of Gag.</text>
</comment>
<comment type="miscellaneous">
    <text evidence="32">Inhibitors targeting HIV-1 viral envelope proteins are used as antiretroviral drugs. Attachment of virions to the cell surface via non-specific interactions and CD4 binding can be blocked by inhibitors that include cyanovirin-N, cyclotriazadisulfonamide analogs, PRO 2000, TNX 355 and PRO 542. In addition, BMS 806 can block CD4-induced conformational changes. Env interactions with the coreceptor molecules can be targeted by CCR5 antagonists including SCH-D, maraviroc (UK 427857) and aplaviroc (GW 873140), and the CXCR4 antagonist AMD 070. Fusion of viral and cellular membranes can be inhibited by peptides such as enfuvirtide and tifuvirtide (T 1249). Resistance to inhibitors associated with mutations in Env are observed. Most of the time, single mutations confer only a modest reduction in drug susceptibility. Combination of several mutations is usually required to develop a high-level drug resistance.</text>
</comment>
<evidence type="ECO:0000313" key="37">
    <source>
        <dbReference type="EMBL" id="ACD34104.1"/>
    </source>
</evidence>
<feature type="region of interest" description="CD4-binding loop" evidence="32">
    <location>
        <begin position="366"/>
        <end position="376"/>
    </location>
</feature>
<feature type="domain" description="Human immunodeficiency virus 1 envelope glycoprotein Gp120" evidence="35">
    <location>
        <begin position="35"/>
        <end position="512"/>
    </location>
</feature>
<protein>
    <recommendedName>
        <fullName evidence="32">Envelope glycoprotein gp160</fullName>
    </recommendedName>
    <alternativeName>
        <fullName evidence="32">Env polyprotein</fullName>
    </alternativeName>
    <component>
        <recommendedName>
            <fullName evidence="32">Surface protein gp120</fullName>
            <shortName evidence="32">SU</shortName>
        </recommendedName>
        <alternativeName>
            <fullName evidence="32">Glycoprotein 120</fullName>
            <shortName evidence="32">gp120</shortName>
        </alternativeName>
    </component>
    <component>
        <recommendedName>
            <fullName evidence="32">Transmembrane protein gp41</fullName>
            <shortName evidence="32">TM</shortName>
        </recommendedName>
        <alternativeName>
            <fullName evidence="32">Glycoprotein 41</fullName>
            <shortName evidence="32">gp41</shortName>
        </alternativeName>
    </component>
</protein>
<keyword evidence="24 32" id="KW-0175">Coiled coil</keyword>
<evidence type="ECO:0000256" key="30">
    <source>
        <dbReference type="ARBA" id="ARBA00023288"/>
    </source>
</evidence>
<feature type="transmembrane region" description="Helical" evidence="33">
    <location>
        <begin position="680"/>
        <end position="707"/>
    </location>
</feature>
<dbReference type="GO" id="GO:0019062">
    <property type="term" value="P:virion attachment to host cell"/>
    <property type="evidence" value="ECO:0007669"/>
    <property type="project" value="UniProtKB-UniRule"/>
</dbReference>
<keyword evidence="26 32" id="KW-0564">Palmitate</keyword>
<evidence type="ECO:0000256" key="13">
    <source>
        <dbReference type="ARBA" id="ARBA00022685"/>
    </source>
</evidence>
<feature type="short sequence motif" description="YXXL motif; contains endocytosis signal" evidence="32">
    <location>
        <begin position="714"/>
        <end position="717"/>
    </location>
</feature>
<comment type="function">
    <text evidence="32">Transmembrane protein gp41: Acts as a class I viral fusion protein. Under the current model, the protein has at least 3 conformational states: pre-fusion native state, pre-hairpin intermediate state, and post-fusion hairpin state. During fusion of viral and target intracellular membranes, the coiled coil regions (heptad repeats) assume a trimer-of-hairpins structure, positioning the fusion peptide in close proximity to the C-terminal region of the ectodomain. The formation of this structure appears to drive apposition and subsequent fusion of viral and target cell membranes. Complete fusion occurs in host cell endosomes and is dynamin-dependent, however some lipid transfer might occur at the plasma membrane. The virus undergoes clathrin-dependent internalization long before endosomal fusion, thus minimizing the surface exposure of conserved viral epitopes during fusion and reducing the efficacy of inhibitors targeting these epitopes. Membranes fusion leads to delivery of the nucleocapsid into the cytoplasm.</text>
</comment>
<feature type="disulfide bond" evidence="32">
    <location>
        <begin position="222"/>
        <end position="251"/>
    </location>
</feature>
<feature type="lipid moiety-binding region" description="S-palmitoyl cysteine; by host" evidence="32">
    <location>
        <position position="766"/>
    </location>
</feature>
<feature type="chain" id="PRO_5023250087" description="Surface protein gp120" evidence="32">
    <location>
        <begin position="34"/>
        <end position="512"/>
    </location>
</feature>
<evidence type="ECO:0000256" key="5">
    <source>
        <dbReference type="ARBA" id="ARBA00004578"/>
    </source>
</evidence>
<keyword evidence="17 32" id="KW-1161">Viral attachment to host cell</keyword>
<proteinExistence type="inferred from homology"/>
<dbReference type="GO" id="GO:0020002">
    <property type="term" value="C:host cell plasma membrane"/>
    <property type="evidence" value="ECO:0007669"/>
    <property type="project" value="UniProtKB-SubCell"/>
</dbReference>
<evidence type="ECO:0000256" key="32">
    <source>
        <dbReference type="HAMAP-Rule" id="MF_04083"/>
    </source>
</evidence>
<evidence type="ECO:0000256" key="24">
    <source>
        <dbReference type="ARBA" id="ARBA00023054"/>
    </source>
</evidence>
<dbReference type="Gene3D" id="1.20.5.490">
    <property type="entry name" value="Single helix bin"/>
    <property type="match status" value="1"/>
</dbReference>
<evidence type="ECO:0000256" key="2">
    <source>
        <dbReference type="ARBA" id="ARBA00004433"/>
    </source>
</evidence>
<evidence type="ECO:0000256" key="28">
    <source>
        <dbReference type="ARBA" id="ARBA00023180"/>
    </source>
</evidence>
<keyword evidence="21 32" id="KW-1164">Virus endocytosis by host</keyword>
<keyword evidence="20 32" id="KW-0261">Viral envelope protein</keyword>
<keyword evidence="18 32" id="KW-0946">Virion</keyword>
<dbReference type="GO" id="GO:0019064">
    <property type="term" value="P:fusion of virus membrane with host plasma membrane"/>
    <property type="evidence" value="ECO:0007669"/>
    <property type="project" value="UniProtKB-UniRule"/>
</dbReference>
<evidence type="ECO:0000256" key="20">
    <source>
        <dbReference type="ARBA" id="ARBA00022879"/>
    </source>
</evidence>
<feature type="site" description="Cleavage; by host furin" evidence="32">
    <location>
        <begin position="512"/>
        <end position="513"/>
    </location>
</feature>
<dbReference type="HAMAP" id="MF_04083">
    <property type="entry name" value="HIV_ENV"/>
    <property type="match status" value="1"/>
</dbReference>
<dbReference type="GO" id="GO:1903911">
    <property type="term" value="P:positive regulation of receptor clustering"/>
    <property type="evidence" value="ECO:0007669"/>
    <property type="project" value="UniProtKB-UniRule"/>
</dbReference>
<feature type="disulfide bond" evidence="32">
    <location>
        <begin position="55"/>
        <end position="75"/>
    </location>
</feature>
<feature type="region of interest" description="Immunosuppression" evidence="32">
    <location>
        <begin position="576"/>
        <end position="594"/>
    </location>
</feature>
<dbReference type="GO" id="GO:1903908">
    <property type="term" value="P:positive regulation of plasma membrane raft polarization"/>
    <property type="evidence" value="ECO:0007669"/>
    <property type="project" value="UniProtKB-UniRule"/>
</dbReference>
<keyword evidence="25 32" id="KW-0472">Membrane</keyword>
<dbReference type="SUPFAM" id="SSF56502">
    <property type="entry name" value="gp120 core"/>
    <property type="match status" value="2"/>
</dbReference>
<keyword evidence="29 32" id="KW-0899">Viral immunoevasion</keyword>
<comment type="subcellular location">
    <molecule>Transmembrane protein gp41</molecule>
    <subcellularLocation>
        <location evidence="32">Virion membrane</location>
        <topology evidence="32">Single-pass type I membrane protein</topology>
    </subcellularLocation>
    <subcellularLocation>
        <location evidence="32">Host cell membrane</location>
        <topology evidence="32">Single-pass type I membrane protein</topology>
    </subcellularLocation>
    <subcellularLocation>
        <location evidence="32">Host endosome membrane</location>
        <topology evidence="32">Single-pass type I membrane protein</topology>
    </subcellularLocation>
    <text evidence="32">It is probably concentrated at the site of budding and incorporated into the virions possibly by contacts between the cytoplasmic tail of Env and the N-terminus of Gag.</text>
</comment>
<evidence type="ECO:0000256" key="34">
    <source>
        <dbReference type="SAM" id="MobiDB-lite"/>
    </source>
</evidence>
<dbReference type="SUPFAM" id="SSF58069">
    <property type="entry name" value="Virus ectodomain"/>
    <property type="match status" value="1"/>
</dbReference>
<evidence type="ECO:0000256" key="17">
    <source>
        <dbReference type="ARBA" id="ARBA00022804"/>
    </source>
</evidence>
<feature type="domain" description="Retroviral envelope protein GP41-like" evidence="36">
    <location>
        <begin position="532"/>
        <end position="721"/>
    </location>
</feature>
<dbReference type="Pfam" id="PF00516">
    <property type="entry name" value="GP120"/>
    <property type="match status" value="1"/>
</dbReference>
<feature type="region of interest" description="MPER; binding to GalCer" evidence="32">
    <location>
        <begin position="664"/>
        <end position="685"/>
    </location>
</feature>
<dbReference type="GO" id="GO:0044175">
    <property type="term" value="C:host cell endosome membrane"/>
    <property type="evidence" value="ECO:0007669"/>
    <property type="project" value="UniProtKB-SubCell"/>
</dbReference>
<comment type="domain">
    <text evidence="32">The CD4-binding region is targeted by the antibody b12.</text>
</comment>
<evidence type="ECO:0000256" key="23">
    <source>
        <dbReference type="ARBA" id="ARBA00023046"/>
    </source>
</evidence>
<dbReference type="InterPro" id="IPR000777">
    <property type="entry name" value="HIV1_Gp120"/>
</dbReference>
<evidence type="ECO:0000256" key="12">
    <source>
        <dbReference type="ARBA" id="ARBA00022595"/>
    </source>
</evidence>
<accession>B2YSK9</accession>
<evidence type="ECO:0000259" key="35">
    <source>
        <dbReference type="Pfam" id="PF00516"/>
    </source>
</evidence>
<keyword evidence="30 32" id="KW-0449">Lipoprotein</keyword>
<feature type="transmembrane region" description="Helical" evidence="33">
    <location>
        <begin position="513"/>
        <end position="537"/>
    </location>
</feature>
<comment type="PTM">
    <text evidence="32">Highly glycosylated by host. The high number of glycan on the protein is reffered to as 'glycan shield' because it contributes to hide protein sequence from adaptive immune system.</text>
</comment>
<keyword evidence="16 32" id="KW-0732">Signal</keyword>
<keyword evidence="11 32" id="KW-0945">Host-virus interaction</keyword>
<dbReference type="InterPro" id="IPR037527">
    <property type="entry name" value="Gp160"/>
</dbReference>
<dbReference type="FunFam" id="2.170.40.20:FF:000003">
    <property type="entry name" value="Envelope glycoprotein gp160"/>
    <property type="match status" value="1"/>
</dbReference>
<sequence>MKVKGIRKNYQNLWRGGILLLGMLMICNAAKQEQLWVTVYYGVPVWKEATTTLFCASDAKAYDTEKHNVWATHACVPTDPNPQEVVLGNVTENFNMWKNNMVEQMHEDIISLWDESLKPCVKLTPLCVTLNCSDNWNTTNSGNDTNTNNTSNPEIRDMKNCSFNITKSIGNKIQKEYALFYKLDVAPIDGDNTSYTLVNCNTSVITQTCPKVSFEPIPIHYCTPAGFAILKCNDKKFNGTGPCKNVSTVQCTHGIRPVVSTQLLLNGSLAEEEVVIRSENFSENAKTIIVQLNSSVEINCTRPNNNTRKSIPMGPGGAIYATGAIIGNIRQAHCNVSSAKWNDTLRQIAKKLREEFGNKTIAFKQHSGGDPEIVMHSFNCGGEFFYCNTTQLFNSTWPNDTSTWYGNDTAGDITLPCRIKQIINRWQEVGKAMYAPPISGIIRCSSNITGLLLTRDGGNNTTSNITETFRPEGGNMKDNWRSELYKYKVVKIEPLGIAPTKARRRVVQREKRAVGTIGAMFLGFLGAAGSTMGAASLTLTVQARLLLSGIVQQQNNLLRAIEAQQHMLQLTVWGIKQLQARVLAVERYLRDQQLMGIWGCSGKLICTTNVPWNNSWSNKNLSTIWDNMTWMEWEREIDNYTGLIYNLLEESQNQQEKNEQELLALDKWSNLWDWFSISNWLWYIRLFIMIVGGLIGLRIVFAVLSIVNRVRQGYSPLSFQTHLPARRGPDRPEGIEEEGGERDRDRSGTLVDGFLALIWIDLRSLCLFSYHRLSDLLSIVKRTVELLGRRGWEALKYCWNLLQYWSLELRNSAISLLNATAIAVAEGTDRIIEGAQRFFRAILHIPRRIRQGLERALQ</sequence>
<gene>
    <name evidence="32 37" type="primary">env</name>
</gene>
<comment type="domain">
    <text evidence="32">The membrane proximal external region (MPER) present in gp41 is a tryptophan-rich region recognized by the antibodies 2F5, Z13, and 4E10. MPER seems to play a role in fusion.</text>
</comment>
<evidence type="ECO:0000256" key="25">
    <source>
        <dbReference type="ARBA" id="ARBA00023136"/>
    </source>
</evidence>
<evidence type="ECO:0000256" key="29">
    <source>
        <dbReference type="ARBA" id="ARBA00023280"/>
    </source>
</evidence>
<evidence type="ECO:0000256" key="18">
    <source>
        <dbReference type="ARBA" id="ARBA00022844"/>
    </source>
</evidence>
<evidence type="ECO:0000256" key="26">
    <source>
        <dbReference type="ARBA" id="ARBA00023139"/>
    </source>
</evidence>
<keyword evidence="8 32" id="KW-1170">Fusion of virus membrane with host endosomal membrane</keyword>
<comment type="PTM">
    <text evidence="32">Palmitoylation of the transmembrane protein and of Env polyprotein (prior to its proteolytic cleavage) is essential for their association with host cell membrane lipid rafts. Palmitoylation is therefore required for envelope trafficking to classical lipid rafts, but not for viral replication.</text>
</comment>
<reference evidence="37" key="2">
    <citation type="submission" date="2008-03" db="EMBL/GenBank/DDBJ databases">
        <authorList>
            <person name="Salazar-Gonzalez J."/>
        </authorList>
    </citation>
    <scope>NUCLEOTIDE SEQUENCE</scope>
    <source>
        <strain evidence="37">SHKE_A27</strain>
    </source>
</reference>
<evidence type="ECO:0000256" key="21">
    <source>
        <dbReference type="ARBA" id="ARBA00022890"/>
    </source>
</evidence>
<evidence type="ECO:0000256" key="10">
    <source>
        <dbReference type="ARBA" id="ARBA00022570"/>
    </source>
</evidence>
<dbReference type="InterPro" id="IPR000328">
    <property type="entry name" value="GP41-like"/>
</dbReference>
<dbReference type="GO" id="GO:0052031">
    <property type="term" value="P:symbiont-mediated perturbation of host defense response"/>
    <property type="evidence" value="ECO:0007669"/>
    <property type="project" value="UniProtKB-UniRule"/>
</dbReference>
<keyword evidence="9 32" id="KW-1032">Host cell membrane</keyword>
<comment type="subunit">
    <text evidence="32">The mature envelope protein (Env) consists of a homotrimer of non-covalently associated gp120-gp41 heterodimers. The resulting complex protrudes from the virus surface as a spike. There seems to be as few as 10 spikes on the average virion. Surface protein gp120 interacts with host CD4, CCR5 and CXCR4. Gp120 also interacts with the C-type lectins CD209/DC-SIGN and CLEC4M/DC-SIGNR (collectively referred to as DC-SIGN(R)). Gp120 and gp41 interact with GalCer. Gp120 interacts with host ITGA4/ITGB7 complex; on CD4+ T-cells, this interaction results in rapid activation of integrin ITGAL/LFA-1, which facilitates efficient cell-to-cell spreading of HIV-1. Gp120 interacts with cell-associated heparan sulfate; this interaction increases virus infectivity on permissive cells and may be involved in infection of CD4- cells.</text>
</comment>
<dbReference type="EMBL" id="EU578454">
    <property type="protein sequence ID" value="ACD34104.1"/>
    <property type="molecule type" value="Genomic_RNA"/>
</dbReference>
<keyword evidence="27 32" id="KW-1015">Disulfide bond</keyword>
<keyword evidence="14 32" id="KW-0812">Transmembrane</keyword>
<comment type="caution">
    <text evidence="32 33">Lacks conserved residue(s) required for the propagation of feature annotation.</text>
</comment>
<evidence type="ECO:0000256" key="27">
    <source>
        <dbReference type="ARBA" id="ARBA00023157"/>
    </source>
</evidence>
<dbReference type="GO" id="GO:0005198">
    <property type="term" value="F:structural molecule activity"/>
    <property type="evidence" value="ECO:0007669"/>
    <property type="project" value="UniProtKB-UniRule"/>
</dbReference>
<keyword evidence="22 32" id="KW-1133">Transmembrane helix</keyword>
<keyword evidence="13 32" id="KW-0165">Cleavage on pair of basic residues</keyword>
<reference evidence="37" key="1">
    <citation type="journal article" date="2008" name="Proc. Natl. Acad. Sci. U.S.A.">
        <title>Identification and characterization of transmitted and early founder virus envelopes in primary HIV-1 infection.</title>
        <authorList>
            <person name="Keele B.F."/>
            <person name="Giorgi E.E."/>
            <person name="Salazar-Gonzalez J.F."/>
            <person name="Decker J.M."/>
            <person name="Pham K.T."/>
            <person name="Salazar M.G."/>
            <person name="Sun C."/>
            <person name="Grayson T."/>
            <person name="Wang S."/>
            <person name="Li H."/>
            <person name="Wei X."/>
            <person name="Jiang C."/>
            <person name="Kirchherr J.L."/>
            <person name="Gao F."/>
            <person name="Anderson J.A."/>
            <person name="Ping L.H."/>
            <person name="Swanstrom R."/>
            <person name="Tomaras G.D."/>
            <person name="Blattner W.A."/>
            <person name="Goepfert P.A."/>
            <person name="Kilby J.M."/>
            <person name="Saag M.S."/>
            <person name="Delwart E.L."/>
            <person name="Busch M.P."/>
            <person name="Cohen M.S."/>
            <person name="Montefiori D.C."/>
            <person name="Haynes B.F."/>
            <person name="Gaschen B."/>
            <person name="Athreya G.S."/>
            <person name="Lee H.Y."/>
            <person name="Wood N."/>
            <person name="Seoighe C."/>
            <person name="Perelson A.S."/>
            <person name="Bhattacharya T."/>
            <person name="Korber B.T."/>
            <person name="Hahn B.H."/>
            <person name="Shaw G.M."/>
        </authorList>
    </citation>
    <scope>NUCLEOTIDE SEQUENCE</scope>
    <source>
        <strain evidence="37">SHKE_A27</strain>
    </source>
</reference>
<keyword evidence="7 32" id="KW-1168">Fusion of virus membrane with host membrane</keyword>
<evidence type="ECO:0000256" key="11">
    <source>
        <dbReference type="ARBA" id="ARBA00022581"/>
    </source>
</evidence>
<dbReference type="GO" id="GO:0055036">
    <property type="term" value="C:virion membrane"/>
    <property type="evidence" value="ECO:0007669"/>
    <property type="project" value="UniProtKB-SubCell"/>
</dbReference>
<evidence type="ECO:0000256" key="6">
    <source>
        <dbReference type="ARBA" id="ARBA00004650"/>
    </source>
</evidence>
<comment type="PTM">
    <text evidence="32">Specific enzymatic cleavages in vivo yield mature proteins. Envelope glycoproteins are synthesized as a inactive precursor that is heavily N-glycosylated and processed likely by host cell furin in the Golgi to yield the mature SU and TM proteins. The cleavage site between SU and TM requires the minimal sequence [KR]-X-[KR]-R. About 2 of the 9 disulfide bonds of gp41 are reduced by P4HB/PDI, following binding to CD4 receptor.</text>
</comment>
<feature type="topological domain" description="Cytoplasmic" evidence="32">
    <location>
        <begin position="708"/>
        <end position="858"/>
    </location>
</feature>
<comment type="domain">
    <text evidence="32">The YXXL motif is involved in determining the exact site of viral release at the surface of infected mononuclear cells and promotes endocytosis. YXXL and di-leucine endocytosis motifs interact directly or indirectly with the clathrin adapter complexes, opperate independently, and their activities are not additive.</text>
</comment>
<comment type="function">
    <text evidence="32">Surface protein gp120: Attaches the virus to the host lymphoid cell by binding to the primary receptor CD4. This interaction induces a structural rearrangement creating a high affinity binding site for a chemokine coreceptor like CXCR4 and/or CCR5. Acts as a ligand for CD209/DC-SIGN and CLEC4M/DC-SIGNR, which are respectively found on dendritic cells (DCs), and on endothelial cells of liver sinusoids and lymph node sinuses. These interactions allow capture of viral particles at mucosal surfaces by these cells and subsequent transmission to permissive cells. HIV subverts the migration properties of dendritic cells to gain access to CD4+ T-cells in lymph nodes. Virus transmission to permissive T-cells occurs either in trans (without DCs infection, through viral capture and transmission), or in cis (following DCs productive infection, through the usual CD4-gp120 interaction), thereby inducing a robust infection. In trans infection, bound virions remain infectious over days and it is proposed that they are not degraded, but protected in non-lysosomal acidic organelles within the DCs close to the cell membrane thus contributing to the viral infectious potential during DCs' migration from the periphery to the lymphoid tissues. On arrival at lymphoid tissues, intact virions recycle back to DCs' cell surface allowing virus transmission to CD4+ T-cells.</text>
</comment>
<dbReference type="GO" id="GO:0019031">
    <property type="term" value="C:viral envelope"/>
    <property type="evidence" value="ECO:0007669"/>
    <property type="project" value="UniProtKB-KW"/>
</dbReference>
<dbReference type="InterPro" id="IPR036377">
    <property type="entry name" value="Gp120_core_sf"/>
</dbReference>
<evidence type="ECO:0000256" key="31">
    <source>
        <dbReference type="ARBA" id="ARBA00023296"/>
    </source>
</evidence>
<evidence type="ECO:0000256" key="19">
    <source>
        <dbReference type="ARBA" id="ARBA00022870"/>
    </source>
</evidence>
<feature type="chain" id="PRO_5023250084" description="Transmembrane protein gp41" evidence="32">
    <location>
        <begin position="513"/>
        <end position="858"/>
    </location>
</feature>
<evidence type="ECO:0000256" key="33">
    <source>
        <dbReference type="RuleBase" id="RU363095"/>
    </source>
</evidence>
<feature type="disulfide bond" evidence="32">
    <location>
        <begin position="232"/>
        <end position="243"/>
    </location>
</feature>
<evidence type="ECO:0000256" key="1">
    <source>
        <dbReference type="ARBA" id="ARBA00004402"/>
    </source>
</evidence>
<feature type="coiled-coil region" evidence="32">
    <location>
        <begin position="635"/>
        <end position="669"/>
    </location>
</feature>
<evidence type="ECO:0000256" key="7">
    <source>
        <dbReference type="ARBA" id="ARBA00022506"/>
    </source>
</evidence>
<feature type="region of interest" description="V2" evidence="32">
    <location>
        <begin position="161"/>
        <end position="200"/>
    </location>
</feature>
<comment type="similarity">
    <text evidence="32">Belongs to the HIV-1 env protein family.</text>
</comment>